<dbReference type="GO" id="GO:0008168">
    <property type="term" value="F:methyltransferase activity"/>
    <property type="evidence" value="ECO:0007669"/>
    <property type="project" value="TreeGrafter"/>
</dbReference>
<dbReference type="AlphaFoldDB" id="A0AAD9VY37"/>
<proteinExistence type="inferred from homology"/>
<dbReference type="Proteomes" id="UP001265746">
    <property type="component" value="Unassembled WGS sequence"/>
</dbReference>
<dbReference type="EMBL" id="JAUJFL010000008">
    <property type="protein sequence ID" value="KAK2598740.1"/>
    <property type="molecule type" value="Genomic_DNA"/>
</dbReference>
<sequence>MDNYNPTQLPVESAEERGYDKDSYQIKGEETGARNPSNYTGVEDPAQFVSHKIPGYGLIGAEASFQSPSCGLNQGVQAPALDYNGYVLYASSQPVPEELMREPTGSSIAEPGAVLDEENGRTYVAHETGKYYLPNDPAEQDRLDLQHKAFTIYLGGALYRAPIGRPDYVLDIATGTGIWAIKFAQEHPQATVIGTDLSMIQPTDVVPNVQFFKEDSEHSDWIHPHPFDYVHLRLAVSCFDDHRTVIRKSFDSLRPGGWIELMDPVFQTLCDDNTLQGTHLERLNRIMIEAGLAIGRDLKKPLNYKRWLIEAGFVDVVEEVGPGPGDNSLLTSAGNPWPVEPRWKELGRWLMTNTHRALRGMCWKMLRNYGIEANEVEELLRLASIDVRDTRIHYYYPIYVVCGRKPLEWENEQ</sequence>
<comment type="similarity">
    <text evidence="1">Belongs to the methyltransferase superfamily. LaeA methyltransferase family.</text>
</comment>
<dbReference type="PANTHER" id="PTHR43591:SF102">
    <property type="entry name" value="S-ADENOSYL-L-METHIONINE-DEPENDENT METHYLTRANSFERASE"/>
    <property type="match status" value="1"/>
</dbReference>
<feature type="compositionally biased region" description="Polar residues" evidence="2">
    <location>
        <begin position="1"/>
        <end position="10"/>
    </location>
</feature>
<reference evidence="3" key="1">
    <citation type="submission" date="2023-06" db="EMBL/GenBank/DDBJ databases">
        <authorList>
            <person name="Noh H."/>
        </authorList>
    </citation>
    <scope>NUCLEOTIDE SEQUENCE</scope>
    <source>
        <strain evidence="3">DUCC20226</strain>
    </source>
</reference>
<comment type="caution">
    <text evidence="3">The sequence shown here is derived from an EMBL/GenBank/DDBJ whole genome shotgun (WGS) entry which is preliminary data.</text>
</comment>
<feature type="region of interest" description="Disordered" evidence="2">
    <location>
        <begin position="1"/>
        <end position="43"/>
    </location>
</feature>
<accession>A0AAD9VY37</accession>
<dbReference type="Gene3D" id="3.40.50.150">
    <property type="entry name" value="Vaccinia Virus protein VP39"/>
    <property type="match status" value="1"/>
</dbReference>
<gene>
    <name evidence="3" type="ORF">N8I77_012130</name>
</gene>
<evidence type="ECO:0008006" key="5">
    <source>
        <dbReference type="Google" id="ProtNLM"/>
    </source>
</evidence>
<evidence type="ECO:0000256" key="2">
    <source>
        <dbReference type="SAM" id="MobiDB-lite"/>
    </source>
</evidence>
<name>A0AAD9VY37_PHOAM</name>
<dbReference type="InterPro" id="IPR029063">
    <property type="entry name" value="SAM-dependent_MTases_sf"/>
</dbReference>
<evidence type="ECO:0000313" key="3">
    <source>
        <dbReference type="EMBL" id="KAK2598740.1"/>
    </source>
</evidence>
<dbReference type="Pfam" id="PF13489">
    <property type="entry name" value="Methyltransf_23"/>
    <property type="match status" value="1"/>
</dbReference>
<organism evidence="3 4">
    <name type="scientific">Phomopsis amygdali</name>
    <name type="common">Fusicoccum amygdali</name>
    <dbReference type="NCBI Taxonomy" id="1214568"/>
    <lineage>
        <taxon>Eukaryota</taxon>
        <taxon>Fungi</taxon>
        <taxon>Dikarya</taxon>
        <taxon>Ascomycota</taxon>
        <taxon>Pezizomycotina</taxon>
        <taxon>Sordariomycetes</taxon>
        <taxon>Sordariomycetidae</taxon>
        <taxon>Diaporthales</taxon>
        <taxon>Diaporthaceae</taxon>
        <taxon>Diaporthe</taxon>
    </lineage>
</organism>
<dbReference type="SUPFAM" id="SSF53335">
    <property type="entry name" value="S-adenosyl-L-methionine-dependent methyltransferases"/>
    <property type="match status" value="1"/>
</dbReference>
<keyword evidence="4" id="KW-1185">Reference proteome</keyword>
<evidence type="ECO:0000256" key="1">
    <source>
        <dbReference type="ARBA" id="ARBA00038158"/>
    </source>
</evidence>
<evidence type="ECO:0000313" key="4">
    <source>
        <dbReference type="Proteomes" id="UP001265746"/>
    </source>
</evidence>
<dbReference type="CDD" id="cd02440">
    <property type="entry name" value="AdoMet_MTases"/>
    <property type="match status" value="1"/>
</dbReference>
<protein>
    <recommendedName>
        <fullName evidence="5">S-adenosyl-L-methionine-dependent methyltransferase</fullName>
    </recommendedName>
</protein>
<dbReference type="PANTHER" id="PTHR43591">
    <property type="entry name" value="METHYLTRANSFERASE"/>
    <property type="match status" value="1"/>
</dbReference>
<feature type="compositionally biased region" description="Basic and acidic residues" evidence="2">
    <location>
        <begin position="14"/>
        <end position="32"/>
    </location>
</feature>